<evidence type="ECO:0000259" key="2">
    <source>
        <dbReference type="Pfam" id="PF08327"/>
    </source>
</evidence>
<sequence>MTQKPEHVYSIFIQADPERIWDALTMGEFTRQYFHETRIQSTWEIGSPVTYENEDGSLAVSGEVMEVDRPRRLVFSWQFQYDPELAAEPHSRVSFDIEPKGEVCLLKIVHDQFIPESKTLQHIQGGWEAIMCALKTFLETGTAMPIPPKGT</sequence>
<feature type="domain" description="Activator of Hsp90 ATPase homologue 1/2-like C-terminal" evidence="2">
    <location>
        <begin position="15"/>
        <end position="139"/>
    </location>
</feature>
<evidence type="ECO:0000313" key="3">
    <source>
        <dbReference type="EMBL" id="QTD50811.1"/>
    </source>
</evidence>
<accession>A0A8A4TPH9</accession>
<keyword evidence="4" id="KW-1185">Reference proteome</keyword>
<dbReference type="Proteomes" id="UP000663929">
    <property type="component" value="Chromosome"/>
</dbReference>
<proteinExistence type="inferred from homology"/>
<dbReference type="AlphaFoldDB" id="A0A8A4TPH9"/>
<dbReference type="Pfam" id="PF08327">
    <property type="entry name" value="AHSA1"/>
    <property type="match status" value="1"/>
</dbReference>
<organism evidence="3 4">
    <name type="scientific">Sulfidibacter corallicola</name>
    <dbReference type="NCBI Taxonomy" id="2818388"/>
    <lineage>
        <taxon>Bacteria</taxon>
        <taxon>Pseudomonadati</taxon>
        <taxon>Acidobacteriota</taxon>
        <taxon>Holophagae</taxon>
        <taxon>Acanthopleuribacterales</taxon>
        <taxon>Acanthopleuribacteraceae</taxon>
        <taxon>Sulfidibacter</taxon>
    </lineage>
</organism>
<gene>
    <name evidence="3" type="ORF">J3U87_34945</name>
</gene>
<dbReference type="InterPro" id="IPR023393">
    <property type="entry name" value="START-like_dom_sf"/>
</dbReference>
<dbReference type="Gene3D" id="3.30.530.20">
    <property type="match status" value="1"/>
</dbReference>
<reference evidence="3" key="1">
    <citation type="submission" date="2021-03" db="EMBL/GenBank/DDBJ databases">
        <title>Acanthopleuribacteraceae sp. M133.</title>
        <authorList>
            <person name="Wang G."/>
        </authorList>
    </citation>
    <scope>NUCLEOTIDE SEQUENCE</scope>
    <source>
        <strain evidence="3">M133</strain>
    </source>
</reference>
<name>A0A8A4TPH9_SULCO</name>
<dbReference type="KEGG" id="scor:J3U87_34945"/>
<protein>
    <submittedName>
        <fullName evidence="3">SRPBCC family protein</fullName>
    </submittedName>
</protein>
<evidence type="ECO:0000256" key="1">
    <source>
        <dbReference type="ARBA" id="ARBA00006817"/>
    </source>
</evidence>
<comment type="similarity">
    <text evidence="1">Belongs to the AHA1 family.</text>
</comment>
<dbReference type="CDD" id="cd08893">
    <property type="entry name" value="SRPBCC_CalC_Aha1-like_GntR-HTH"/>
    <property type="match status" value="1"/>
</dbReference>
<dbReference type="SUPFAM" id="SSF55961">
    <property type="entry name" value="Bet v1-like"/>
    <property type="match status" value="1"/>
</dbReference>
<dbReference type="InterPro" id="IPR013538">
    <property type="entry name" value="ASHA1/2-like_C"/>
</dbReference>
<dbReference type="EMBL" id="CP071793">
    <property type="protein sequence ID" value="QTD50811.1"/>
    <property type="molecule type" value="Genomic_DNA"/>
</dbReference>
<dbReference type="RefSeq" id="WP_237380858.1">
    <property type="nucleotide sequence ID" value="NZ_CP071793.1"/>
</dbReference>
<evidence type="ECO:0000313" key="4">
    <source>
        <dbReference type="Proteomes" id="UP000663929"/>
    </source>
</evidence>